<dbReference type="Pfam" id="PF00990">
    <property type="entry name" value="GGDEF"/>
    <property type="match status" value="1"/>
</dbReference>
<feature type="transmembrane region" description="Helical" evidence="1">
    <location>
        <begin position="9"/>
        <end position="27"/>
    </location>
</feature>
<feature type="domain" description="GGDEF" evidence="2">
    <location>
        <begin position="128"/>
        <end position="253"/>
    </location>
</feature>
<sequence>MRLKTVDNIVFFGMLLILLYQYALLYLSIFAGTWENFVMVAGAFLLGLFLGRTTYIILASALSFVCVSVGLLLLILHDTRQLYFWGAIALISITPLTAYLMYLLDHRLMKRQALHTYLQKVQRDRPELDVITGAYNGFALDQALRRELALLADNHEDYRITLTMVKIDFLENVVNFLGNDHFNDLLRGTARQLEGMLFTVDRLYYIGSGKFVIKSPLLDEANAGLLRRKLKAHINEIGGHFGLARNGLVLRIGQISSTQERLEDYHAEEIIANLERSAETDIVKEYI</sequence>
<dbReference type="EMBL" id="AZDT01000007">
    <property type="protein sequence ID" value="KRK77349.1"/>
    <property type="molecule type" value="Genomic_DNA"/>
</dbReference>
<keyword evidence="4" id="KW-1185">Reference proteome</keyword>
<dbReference type="GeneID" id="84782642"/>
<comment type="caution">
    <text evidence="3">The sequence shown here is derived from an EMBL/GenBank/DDBJ whole genome shotgun (WGS) entry which is preliminary data.</text>
</comment>
<keyword evidence="1" id="KW-1133">Transmembrane helix</keyword>
<keyword evidence="1" id="KW-0812">Transmembrane</keyword>
<name>A0A0R1K1Q9_9LACO</name>
<dbReference type="STRING" id="1423773.FD30_GL000097"/>
<evidence type="ECO:0000256" key="1">
    <source>
        <dbReference type="SAM" id="Phobius"/>
    </source>
</evidence>
<dbReference type="SUPFAM" id="SSF55073">
    <property type="entry name" value="Nucleotide cyclase"/>
    <property type="match status" value="1"/>
</dbReference>
<reference evidence="3 4" key="1">
    <citation type="journal article" date="2015" name="Genome Announc.">
        <title>Expanding the biotechnology potential of lactobacilli through comparative genomics of 213 strains and associated genera.</title>
        <authorList>
            <person name="Sun Z."/>
            <person name="Harris H.M."/>
            <person name="McCann A."/>
            <person name="Guo C."/>
            <person name="Argimon S."/>
            <person name="Zhang W."/>
            <person name="Yang X."/>
            <person name="Jeffery I.B."/>
            <person name="Cooney J.C."/>
            <person name="Kagawa T.F."/>
            <person name="Liu W."/>
            <person name="Song Y."/>
            <person name="Salvetti E."/>
            <person name="Wrobel A."/>
            <person name="Rasinkangas P."/>
            <person name="Parkhill J."/>
            <person name="Rea M.C."/>
            <person name="O'Sullivan O."/>
            <person name="Ritari J."/>
            <person name="Douillard F.P."/>
            <person name="Paul Ross R."/>
            <person name="Yang R."/>
            <person name="Briner A.E."/>
            <person name="Felis G.E."/>
            <person name="de Vos W.M."/>
            <person name="Barrangou R."/>
            <person name="Klaenhammer T.R."/>
            <person name="Caufield P.W."/>
            <person name="Cui Y."/>
            <person name="Zhang H."/>
            <person name="O'Toole P.W."/>
        </authorList>
    </citation>
    <scope>NUCLEOTIDE SEQUENCE [LARGE SCALE GENOMIC DNA]</scope>
    <source>
        <strain evidence="3 4">DSM 19117</strain>
    </source>
</reference>
<dbReference type="InterPro" id="IPR029787">
    <property type="entry name" value="Nucleotide_cyclase"/>
</dbReference>
<dbReference type="Proteomes" id="UP000051162">
    <property type="component" value="Unassembled WGS sequence"/>
</dbReference>
<evidence type="ECO:0000259" key="2">
    <source>
        <dbReference type="Pfam" id="PF00990"/>
    </source>
</evidence>
<protein>
    <submittedName>
        <fullName evidence="3">Diguanylate cyclase</fullName>
    </submittedName>
</protein>
<organism evidence="3 4">
    <name type="scientific">Levilactobacillus namurensis DSM 19117</name>
    <dbReference type="NCBI Taxonomy" id="1423773"/>
    <lineage>
        <taxon>Bacteria</taxon>
        <taxon>Bacillati</taxon>
        <taxon>Bacillota</taxon>
        <taxon>Bacilli</taxon>
        <taxon>Lactobacillales</taxon>
        <taxon>Lactobacillaceae</taxon>
        <taxon>Levilactobacillus</taxon>
    </lineage>
</organism>
<gene>
    <name evidence="3" type="ORF">FD30_GL000097</name>
</gene>
<dbReference type="InterPro" id="IPR043128">
    <property type="entry name" value="Rev_trsase/Diguanyl_cyclase"/>
</dbReference>
<dbReference type="PATRIC" id="fig|1423773.3.peg.99"/>
<evidence type="ECO:0000313" key="3">
    <source>
        <dbReference type="EMBL" id="KRK77349.1"/>
    </source>
</evidence>
<dbReference type="RefSeq" id="WP_056943588.1">
    <property type="nucleotide sequence ID" value="NZ_AZDT01000007.1"/>
</dbReference>
<proteinExistence type="predicted"/>
<feature type="transmembrane region" description="Helical" evidence="1">
    <location>
        <begin position="82"/>
        <end position="104"/>
    </location>
</feature>
<feature type="transmembrane region" description="Helical" evidence="1">
    <location>
        <begin position="55"/>
        <end position="76"/>
    </location>
</feature>
<evidence type="ECO:0000313" key="4">
    <source>
        <dbReference type="Proteomes" id="UP000051162"/>
    </source>
</evidence>
<keyword evidence="1" id="KW-0472">Membrane</keyword>
<dbReference type="AlphaFoldDB" id="A0A0R1K1Q9"/>
<accession>A0A0R1K1Q9</accession>
<dbReference type="Gene3D" id="3.30.70.270">
    <property type="match status" value="1"/>
</dbReference>
<dbReference type="InterPro" id="IPR000160">
    <property type="entry name" value="GGDEF_dom"/>
</dbReference>